<keyword evidence="3" id="KW-1185">Reference proteome</keyword>
<evidence type="ECO:0000259" key="1">
    <source>
        <dbReference type="PROSITE" id="PS51186"/>
    </source>
</evidence>
<dbReference type="Proteomes" id="UP001618531">
    <property type="component" value="Unassembled WGS sequence"/>
</dbReference>
<comment type="caution">
    <text evidence="2">The sequence shown here is derived from an EMBL/GenBank/DDBJ whole genome shotgun (WGS) entry which is preliminary data.</text>
</comment>
<dbReference type="Pfam" id="PF13508">
    <property type="entry name" value="Acetyltransf_7"/>
    <property type="match status" value="1"/>
</dbReference>
<dbReference type="EMBL" id="JBIYSL010000001">
    <property type="protein sequence ID" value="MFK0521287.1"/>
    <property type="molecule type" value="Genomic_DNA"/>
</dbReference>
<dbReference type="InterPro" id="IPR000182">
    <property type="entry name" value="GNAT_dom"/>
</dbReference>
<sequence length="141" mass="16602">MNFVYGEYLISDLKEKIDLPAVKGFLARSYWANKRSEEIIEKSIHSSICYGIYKAEIQVGFARVVTDEATMFWLCDVFIHEDYRGQGLGKKLIEAITQSDRFKNVMGLLGTLDAHELYEHYQFHRNQDRFMVRLPDDLRER</sequence>
<protein>
    <submittedName>
        <fullName evidence="2">GNAT family N-acetyltransferase</fullName>
    </submittedName>
</protein>
<dbReference type="RefSeq" id="WP_402871186.1">
    <property type="nucleotide sequence ID" value="NZ_JBIYSL010000001.1"/>
</dbReference>
<evidence type="ECO:0000313" key="2">
    <source>
        <dbReference type="EMBL" id="MFK0521287.1"/>
    </source>
</evidence>
<proteinExistence type="predicted"/>
<dbReference type="InterPro" id="IPR016181">
    <property type="entry name" value="Acyl_CoA_acyltransferase"/>
</dbReference>
<dbReference type="Gene3D" id="3.40.630.30">
    <property type="match status" value="1"/>
</dbReference>
<dbReference type="CDD" id="cd04301">
    <property type="entry name" value="NAT_SF"/>
    <property type="match status" value="1"/>
</dbReference>
<gene>
    <name evidence="2" type="ORF">ACINKY_03675</name>
</gene>
<dbReference type="SUPFAM" id="SSF55729">
    <property type="entry name" value="Acyl-CoA N-acyltransferases (Nat)"/>
    <property type="match status" value="1"/>
</dbReference>
<dbReference type="PANTHER" id="PTHR43233">
    <property type="entry name" value="FAMILY N-ACETYLTRANSFERASE, PUTATIVE (AFU_ORTHOLOGUE AFUA_6G03350)-RELATED"/>
    <property type="match status" value="1"/>
</dbReference>
<reference evidence="2 3" key="1">
    <citation type="submission" date="2024-11" db="EMBL/GenBank/DDBJ databases">
        <title>Identification and Characterization of a Novel Fosfomycin Bacillithiol Transferase FosB8 in Paenibacillus illinoisensis.</title>
        <authorList>
            <person name="Lu W."/>
        </authorList>
    </citation>
    <scope>NUCLEOTIDE SEQUENCE [LARGE SCALE GENOMIC DNA]</scope>
    <source>
        <strain evidence="2 3">WP77</strain>
    </source>
</reference>
<feature type="domain" description="N-acetyltransferase" evidence="1">
    <location>
        <begin position="8"/>
        <end position="141"/>
    </location>
</feature>
<organism evidence="2 3">
    <name type="scientific">Paenibacillus illinoisensis</name>
    <dbReference type="NCBI Taxonomy" id="59845"/>
    <lineage>
        <taxon>Bacteria</taxon>
        <taxon>Bacillati</taxon>
        <taxon>Bacillota</taxon>
        <taxon>Bacilli</taxon>
        <taxon>Bacillales</taxon>
        <taxon>Paenibacillaceae</taxon>
        <taxon>Paenibacillus</taxon>
    </lineage>
</organism>
<dbReference type="InterPro" id="IPR053144">
    <property type="entry name" value="Acetyltransferase_Butenolide"/>
</dbReference>
<dbReference type="PANTHER" id="PTHR43233:SF1">
    <property type="entry name" value="FAMILY N-ACETYLTRANSFERASE, PUTATIVE (AFU_ORTHOLOGUE AFUA_6G03350)-RELATED"/>
    <property type="match status" value="1"/>
</dbReference>
<accession>A0ABW8HP64</accession>
<dbReference type="PROSITE" id="PS51186">
    <property type="entry name" value="GNAT"/>
    <property type="match status" value="1"/>
</dbReference>
<name>A0ABW8HP64_9BACL</name>
<evidence type="ECO:0000313" key="3">
    <source>
        <dbReference type="Proteomes" id="UP001618531"/>
    </source>
</evidence>